<proteinExistence type="inferred from homology"/>
<evidence type="ECO:0000256" key="6">
    <source>
        <dbReference type="PROSITE-ProRule" id="PRU00703"/>
    </source>
</evidence>
<keyword evidence="10" id="KW-1185">Reference proteome</keyword>
<dbReference type="InterPro" id="IPR027417">
    <property type="entry name" value="P-loop_NTPase"/>
</dbReference>
<dbReference type="InterPro" id="IPR017871">
    <property type="entry name" value="ABC_transporter-like_CS"/>
</dbReference>
<dbReference type="Proteomes" id="UP001375370">
    <property type="component" value="Chromosome"/>
</dbReference>
<keyword evidence="3" id="KW-0677">Repeat</keyword>
<keyword evidence="6" id="KW-0129">CBS domain</keyword>
<dbReference type="InterPro" id="IPR046342">
    <property type="entry name" value="CBS_dom_sf"/>
</dbReference>
<dbReference type="PANTHER" id="PTHR43117:SF4">
    <property type="entry name" value="OSMOPROTECTANT IMPORT ATP-BINDING PROTEIN OSMV"/>
    <property type="match status" value="1"/>
</dbReference>
<feature type="domain" description="CBS" evidence="8">
    <location>
        <begin position="312"/>
        <end position="367"/>
    </location>
</feature>
<dbReference type="InterPro" id="IPR000644">
    <property type="entry name" value="CBS_dom"/>
</dbReference>
<dbReference type="PANTHER" id="PTHR43117">
    <property type="entry name" value="OSMOPROTECTANT IMPORT ATP-BINDING PROTEIN OSMV"/>
    <property type="match status" value="1"/>
</dbReference>
<reference evidence="9 10" key="1">
    <citation type="submission" date="2024-03" db="EMBL/GenBank/DDBJ databases">
        <title>A Dehalogenimonas Isolated from Estuarine Sediments Dihaloeliminates Chlorinated Alkanes.</title>
        <authorList>
            <person name="Yang Y."/>
            <person name="Wang H."/>
        </authorList>
    </citation>
    <scope>NUCLEOTIDE SEQUENCE [LARGE SCALE GENOMIC DNA]</scope>
    <source>
        <strain evidence="9 10">W</strain>
    </source>
</reference>
<evidence type="ECO:0000259" key="7">
    <source>
        <dbReference type="PROSITE" id="PS50893"/>
    </source>
</evidence>
<dbReference type="Pfam" id="PF00005">
    <property type="entry name" value="ABC_tran"/>
    <property type="match status" value="1"/>
</dbReference>
<evidence type="ECO:0000259" key="8">
    <source>
        <dbReference type="PROSITE" id="PS51371"/>
    </source>
</evidence>
<sequence length="367" mass="39997">MIELKELTKTYPQTAAPAVNGLSLTVGDGEVAVIIGPSGCGKTTTLRMINRLIEPTSGRILIDGHDISDRRPAELRRSIGYAIQSVGLFPHMTVAGNIAVVPELLGWDKGRIGARVKELLKLVGLNAETHATKYPHQLSGGEAQRVGVARALAADPPILLMDEPFGAVDTLTRERLQNQFLDIQRQLKKSVILVTHDLDEAIRLADRIAIMRAGKLVQYDTPENVLRHPADKFVHDFVGSDRALKRLSRINILPFIHPAPSVAITASAAETAEACRTCRWVWVTGTDGQLLGWLDRTMIKPGVTPAEVVERVAPDDLAVGENASFKEVLSRMLSQGIKNMPVIDRGNRLLGEIRMSDIEKATAEGEG</sequence>
<gene>
    <name evidence="9" type="ORF">V8247_00390</name>
</gene>
<evidence type="ECO:0000256" key="4">
    <source>
        <dbReference type="ARBA" id="ARBA00022741"/>
    </source>
</evidence>
<evidence type="ECO:0000256" key="3">
    <source>
        <dbReference type="ARBA" id="ARBA00022737"/>
    </source>
</evidence>
<dbReference type="InterPro" id="IPR003593">
    <property type="entry name" value="AAA+_ATPase"/>
</dbReference>
<dbReference type="SUPFAM" id="SSF54631">
    <property type="entry name" value="CBS-domain pair"/>
    <property type="match status" value="1"/>
</dbReference>
<evidence type="ECO:0000313" key="10">
    <source>
        <dbReference type="Proteomes" id="UP001375370"/>
    </source>
</evidence>
<protein>
    <submittedName>
        <fullName evidence="9">ABC transporter ATP-binding protein</fullName>
    </submittedName>
</protein>
<evidence type="ECO:0000256" key="2">
    <source>
        <dbReference type="ARBA" id="ARBA00022448"/>
    </source>
</evidence>
<evidence type="ECO:0000256" key="5">
    <source>
        <dbReference type="ARBA" id="ARBA00022840"/>
    </source>
</evidence>
<dbReference type="GO" id="GO:0005524">
    <property type="term" value="F:ATP binding"/>
    <property type="evidence" value="ECO:0007669"/>
    <property type="project" value="UniProtKB-KW"/>
</dbReference>
<dbReference type="InterPro" id="IPR003439">
    <property type="entry name" value="ABC_transporter-like_ATP-bd"/>
</dbReference>
<dbReference type="RefSeq" id="WP_338737627.1">
    <property type="nucleotide sequence ID" value="NZ_CP146612.1"/>
</dbReference>
<dbReference type="PROSITE" id="PS50893">
    <property type="entry name" value="ABC_TRANSPORTER_2"/>
    <property type="match status" value="1"/>
</dbReference>
<dbReference type="PROSITE" id="PS51371">
    <property type="entry name" value="CBS"/>
    <property type="match status" value="1"/>
</dbReference>
<keyword evidence="2" id="KW-0813">Transport</keyword>
<dbReference type="Pfam" id="PF00571">
    <property type="entry name" value="CBS"/>
    <property type="match status" value="1"/>
</dbReference>
<dbReference type="SUPFAM" id="SSF52540">
    <property type="entry name" value="P-loop containing nucleoside triphosphate hydrolases"/>
    <property type="match status" value="1"/>
</dbReference>
<keyword evidence="5 9" id="KW-0067">ATP-binding</keyword>
<dbReference type="EMBL" id="CP146612">
    <property type="protein sequence ID" value="WWX25461.1"/>
    <property type="molecule type" value="Genomic_DNA"/>
</dbReference>
<keyword evidence="4" id="KW-0547">Nucleotide-binding</keyword>
<comment type="similarity">
    <text evidence="1">Belongs to the ABC transporter superfamily.</text>
</comment>
<dbReference type="Gene3D" id="3.40.50.300">
    <property type="entry name" value="P-loop containing nucleotide triphosphate hydrolases"/>
    <property type="match status" value="1"/>
</dbReference>
<dbReference type="SMART" id="SM00382">
    <property type="entry name" value="AAA"/>
    <property type="match status" value="1"/>
</dbReference>
<feature type="domain" description="ABC transporter" evidence="7">
    <location>
        <begin position="2"/>
        <end position="238"/>
    </location>
</feature>
<evidence type="ECO:0000256" key="1">
    <source>
        <dbReference type="ARBA" id="ARBA00005417"/>
    </source>
</evidence>
<dbReference type="Gene3D" id="3.90.1280.20">
    <property type="match status" value="1"/>
</dbReference>
<dbReference type="NCBIfam" id="TIGR01186">
    <property type="entry name" value="proV"/>
    <property type="match status" value="1"/>
</dbReference>
<evidence type="ECO:0000313" key="9">
    <source>
        <dbReference type="EMBL" id="WWX25461.1"/>
    </source>
</evidence>
<organism evidence="9 10">
    <name type="scientific">Candidatus Dehalogenimonas loeffleri</name>
    <dbReference type="NCBI Taxonomy" id="3127115"/>
    <lineage>
        <taxon>Bacteria</taxon>
        <taxon>Bacillati</taxon>
        <taxon>Chloroflexota</taxon>
        <taxon>Dehalococcoidia</taxon>
        <taxon>Dehalococcoidales</taxon>
        <taxon>Dehalococcoidaceae</taxon>
        <taxon>Dehalogenimonas</taxon>
    </lineage>
</organism>
<name>A0ABZ2J3V1_9CHLR</name>
<accession>A0ABZ2J3V1</accession>
<dbReference type="InterPro" id="IPR005892">
    <property type="entry name" value="Gly-betaine_transp_ATP-bd"/>
</dbReference>
<dbReference type="PROSITE" id="PS00211">
    <property type="entry name" value="ABC_TRANSPORTER_1"/>
    <property type="match status" value="1"/>
</dbReference>